<keyword evidence="1" id="KW-0285">Flavoprotein</keyword>
<dbReference type="PANTHER" id="PTHR48083">
    <property type="entry name" value="MEDIUM-CHAIN SPECIFIC ACYL-COA DEHYDROGENASE, MITOCHONDRIAL-RELATED"/>
    <property type="match status" value="1"/>
</dbReference>
<dbReference type="PANTHER" id="PTHR48083:SF13">
    <property type="entry name" value="ACYL-COA DEHYDROGENASE FAMILY MEMBER 11"/>
    <property type="match status" value="1"/>
</dbReference>
<dbReference type="GO" id="GO:0003995">
    <property type="term" value="F:acyl-CoA dehydrogenase activity"/>
    <property type="evidence" value="ECO:0007669"/>
    <property type="project" value="TreeGrafter"/>
</dbReference>
<organism evidence="5 6">
    <name type="scientific">Hondaea fermentalgiana</name>
    <dbReference type="NCBI Taxonomy" id="2315210"/>
    <lineage>
        <taxon>Eukaryota</taxon>
        <taxon>Sar</taxon>
        <taxon>Stramenopiles</taxon>
        <taxon>Bigyra</taxon>
        <taxon>Labyrinthulomycetes</taxon>
        <taxon>Thraustochytrida</taxon>
        <taxon>Thraustochytriidae</taxon>
        <taxon>Hondaea</taxon>
    </lineage>
</organism>
<proteinExistence type="predicted"/>
<comment type="caution">
    <text evidence="5">The sequence shown here is derived from an EMBL/GenBank/DDBJ whole genome shotgun (WGS) entry which is preliminary data.</text>
</comment>
<dbReference type="Gene3D" id="1.20.140.10">
    <property type="entry name" value="Butyryl-CoA Dehydrogenase, subunit A, domain 3"/>
    <property type="match status" value="1"/>
</dbReference>
<dbReference type="InterPro" id="IPR009075">
    <property type="entry name" value="AcylCo_DH/oxidase_C"/>
</dbReference>
<dbReference type="EMBL" id="BEYU01000201">
    <property type="protein sequence ID" value="GBG34559.1"/>
    <property type="molecule type" value="Genomic_DNA"/>
</dbReference>
<dbReference type="SUPFAM" id="SSF47203">
    <property type="entry name" value="Acyl-CoA dehydrogenase C-terminal domain-like"/>
    <property type="match status" value="1"/>
</dbReference>
<dbReference type="GO" id="GO:0033539">
    <property type="term" value="P:fatty acid beta-oxidation using acyl-CoA dehydrogenase"/>
    <property type="evidence" value="ECO:0007669"/>
    <property type="project" value="TreeGrafter"/>
</dbReference>
<dbReference type="InterPro" id="IPR036250">
    <property type="entry name" value="AcylCo_DH-like_C"/>
</dbReference>
<keyword evidence="6" id="KW-1185">Reference proteome</keyword>
<dbReference type="GO" id="GO:0005737">
    <property type="term" value="C:cytoplasm"/>
    <property type="evidence" value="ECO:0007669"/>
    <property type="project" value="TreeGrafter"/>
</dbReference>
<dbReference type="Proteomes" id="UP000241890">
    <property type="component" value="Unassembled WGS sequence"/>
</dbReference>
<dbReference type="Pfam" id="PF00441">
    <property type="entry name" value="Acyl-CoA_dh_1"/>
    <property type="match status" value="1"/>
</dbReference>
<evidence type="ECO:0000256" key="2">
    <source>
        <dbReference type="ARBA" id="ARBA00023002"/>
    </source>
</evidence>
<protein>
    <submittedName>
        <fullName evidence="5">Acyl-CoA dehydrogenase family member 11</fullName>
    </submittedName>
</protein>
<dbReference type="AlphaFoldDB" id="A0A2R5GW49"/>
<accession>A0A2R5GW49</accession>
<feature type="non-terminal residue" evidence="5">
    <location>
        <position position="108"/>
    </location>
</feature>
<sequence>GNLKIRKELSMCKAVVPSVVQRICDRAMQVHGAMGLSQDSFLSMAFSGARWLRFADGPDEVHWRTVGRLELRDQKRRDDSLYDLPGYTRRGAPHSKNPPTDPDFLAKL</sequence>
<feature type="non-terminal residue" evidence="5">
    <location>
        <position position="1"/>
    </location>
</feature>
<evidence type="ECO:0000313" key="6">
    <source>
        <dbReference type="Proteomes" id="UP000241890"/>
    </source>
</evidence>
<evidence type="ECO:0000259" key="4">
    <source>
        <dbReference type="Pfam" id="PF00441"/>
    </source>
</evidence>
<dbReference type="InterPro" id="IPR050741">
    <property type="entry name" value="Acyl-CoA_dehydrogenase"/>
</dbReference>
<reference evidence="5 6" key="1">
    <citation type="submission" date="2017-12" db="EMBL/GenBank/DDBJ databases">
        <title>Sequencing, de novo assembly and annotation of complete genome of a new Thraustochytrid species, strain FCC1311.</title>
        <authorList>
            <person name="Sedici K."/>
            <person name="Godart F."/>
            <person name="Aiese Cigliano R."/>
            <person name="Sanseverino W."/>
            <person name="Barakat M."/>
            <person name="Ortet P."/>
            <person name="Marechal E."/>
            <person name="Cagnac O."/>
            <person name="Amato A."/>
        </authorList>
    </citation>
    <scope>NUCLEOTIDE SEQUENCE [LARGE SCALE GENOMIC DNA]</scope>
</reference>
<evidence type="ECO:0000256" key="3">
    <source>
        <dbReference type="SAM" id="MobiDB-lite"/>
    </source>
</evidence>
<evidence type="ECO:0000256" key="1">
    <source>
        <dbReference type="ARBA" id="ARBA00022630"/>
    </source>
</evidence>
<dbReference type="OrthoDB" id="434771at2759"/>
<evidence type="ECO:0000313" key="5">
    <source>
        <dbReference type="EMBL" id="GBG34559.1"/>
    </source>
</evidence>
<gene>
    <name evidence="5" type="ORF">FCC1311_085941</name>
</gene>
<dbReference type="InParanoid" id="A0A2R5GW49"/>
<keyword evidence="2" id="KW-0560">Oxidoreductase</keyword>
<feature type="domain" description="Acyl-CoA dehydrogenase/oxidase C-terminal" evidence="4">
    <location>
        <begin position="6"/>
        <end position="68"/>
    </location>
</feature>
<name>A0A2R5GW49_9STRA</name>
<feature type="region of interest" description="Disordered" evidence="3">
    <location>
        <begin position="80"/>
        <end position="108"/>
    </location>
</feature>